<evidence type="ECO:0000313" key="1">
    <source>
        <dbReference type="EMBL" id="EIG25304.1"/>
    </source>
</evidence>
<name>I2NHJ3_NEISI</name>
<proteinExistence type="predicted"/>
<organism evidence="1 2">
    <name type="scientific">Neisseria sicca VK64</name>
    <dbReference type="NCBI Taxonomy" id="1095748"/>
    <lineage>
        <taxon>Bacteria</taxon>
        <taxon>Pseudomonadati</taxon>
        <taxon>Pseudomonadota</taxon>
        <taxon>Betaproteobacteria</taxon>
        <taxon>Neisseriales</taxon>
        <taxon>Neisseriaceae</taxon>
        <taxon>Neisseria</taxon>
    </lineage>
</organism>
<sequence length="43" mass="5112">MIRLLKKRSSENDLADSAIFVFRRPLCLLTILFCIDYHTTFHL</sequence>
<comment type="caution">
    <text evidence="1">The sequence shown here is derived from an EMBL/GenBank/DDBJ whole genome shotgun (WGS) entry which is preliminary data.</text>
</comment>
<dbReference type="Proteomes" id="UP000004473">
    <property type="component" value="Unassembled WGS sequence"/>
</dbReference>
<dbReference type="AlphaFoldDB" id="I2NHJ3"/>
<dbReference type="EMBL" id="AJMT01000177">
    <property type="protein sequence ID" value="EIG25304.1"/>
    <property type="molecule type" value="Genomic_DNA"/>
</dbReference>
<accession>I2NHJ3</accession>
<reference evidence="1 2" key="1">
    <citation type="submission" date="2012-04" db="EMBL/GenBank/DDBJ databases">
        <authorList>
            <person name="Harkins D.M."/>
            <person name="Madupu R."/>
            <person name="Durkin A.S."/>
            <person name="Torralba M."/>
            <person name="Methe B."/>
            <person name="Sutton G.G."/>
            <person name="Nelson K.E."/>
        </authorList>
    </citation>
    <scope>NUCLEOTIDE SEQUENCE [LARGE SCALE GENOMIC DNA]</scope>
    <source>
        <strain evidence="1 2">VK64</strain>
    </source>
</reference>
<protein>
    <submittedName>
        <fullName evidence="1">Uncharacterized protein</fullName>
    </submittedName>
</protein>
<evidence type="ECO:0000313" key="2">
    <source>
        <dbReference type="Proteomes" id="UP000004473"/>
    </source>
</evidence>
<gene>
    <name evidence="1" type="ORF">HMPREF1051_2640</name>
</gene>